<dbReference type="HAMAP" id="MF_00902">
    <property type="entry name" value="TatC"/>
    <property type="match status" value="1"/>
</dbReference>
<feature type="region of interest" description="Disordered" evidence="8">
    <location>
        <begin position="282"/>
        <end position="311"/>
    </location>
</feature>
<evidence type="ECO:0000256" key="2">
    <source>
        <dbReference type="ARBA" id="ARBA00022692"/>
    </source>
</evidence>
<keyword evidence="7" id="KW-1003">Cell membrane</keyword>
<evidence type="ECO:0000256" key="4">
    <source>
        <dbReference type="ARBA" id="ARBA00022989"/>
    </source>
</evidence>
<keyword evidence="2 7" id="KW-0812">Transmembrane</keyword>
<keyword evidence="10" id="KW-1185">Reference proteome</keyword>
<feature type="transmembrane region" description="Helical" evidence="7">
    <location>
        <begin position="21"/>
        <end position="43"/>
    </location>
</feature>
<keyword evidence="6 7" id="KW-0472">Membrane</keyword>
<comment type="caution">
    <text evidence="9">The sequence shown here is derived from an EMBL/GenBank/DDBJ whole genome shotgun (WGS) entry which is preliminary data.</text>
</comment>
<evidence type="ECO:0000256" key="6">
    <source>
        <dbReference type="ARBA" id="ARBA00023136"/>
    </source>
</evidence>
<evidence type="ECO:0000256" key="8">
    <source>
        <dbReference type="SAM" id="MobiDB-lite"/>
    </source>
</evidence>
<dbReference type="Proteomes" id="UP001596122">
    <property type="component" value="Unassembled WGS sequence"/>
</dbReference>
<evidence type="ECO:0000256" key="3">
    <source>
        <dbReference type="ARBA" id="ARBA00022927"/>
    </source>
</evidence>
<feature type="compositionally biased region" description="Basic and acidic residues" evidence="8">
    <location>
        <begin position="301"/>
        <end position="311"/>
    </location>
</feature>
<evidence type="ECO:0000256" key="5">
    <source>
        <dbReference type="ARBA" id="ARBA00023010"/>
    </source>
</evidence>
<comment type="similarity">
    <text evidence="7">Belongs to the TatC family.</text>
</comment>
<feature type="transmembrane region" description="Helical" evidence="7">
    <location>
        <begin position="220"/>
        <end position="244"/>
    </location>
</feature>
<evidence type="ECO:0000313" key="10">
    <source>
        <dbReference type="Proteomes" id="UP001596122"/>
    </source>
</evidence>
<dbReference type="PRINTS" id="PR01840">
    <property type="entry name" value="TATCFAMILY"/>
</dbReference>
<evidence type="ECO:0000313" key="9">
    <source>
        <dbReference type="EMBL" id="MFC5379679.1"/>
    </source>
</evidence>
<protein>
    <recommendedName>
        <fullName evidence="7">Sec-independent protein translocase protein TatC</fullName>
    </recommendedName>
</protein>
<dbReference type="EMBL" id="JBHSLD010000004">
    <property type="protein sequence ID" value="MFC5379679.1"/>
    <property type="molecule type" value="Genomic_DNA"/>
</dbReference>
<reference evidence="10" key="1">
    <citation type="journal article" date="2019" name="Int. J. Syst. Evol. Microbiol.">
        <title>The Global Catalogue of Microorganisms (GCM) 10K type strain sequencing project: providing services to taxonomists for standard genome sequencing and annotation.</title>
        <authorList>
            <consortium name="The Broad Institute Genomics Platform"/>
            <consortium name="The Broad Institute Genome Sequencing Center for Infectious Disease"/>
            <person name="Wu L."/>
            <person name="Ma J."/>
        </authorList>
    </citation>
    <scope>NUCLEOTIDE SEQUENCE [LARGE SCALE GENOMIC DNA]</scope>
    <source>
        <strain evidence="10">CCUG 43114</strain>
    </source>
</reference>
<dbReference type="PANTHER" id="PTHR30371">
    <property type="entry name" value="SEC-INDEPENDENT PROTEIN TRANSLOCASE PROTEIN TATC"/>
    <property type="match status" value="1"/>
</dbReference>
<keyword evidence="7" id="KW-0813">Transport</keyword>
<comment type="function">
    <text evidence="7">Part of the twin-arginine translocation (Tat) system that transports large folded proteins containing a characteristic twin-arginine motif in their signal peptide across membranes. Together with TatB, TatC is part of a receptor directly interacting with Tat signal peptides.</text>
</comment>
<name>A0ABW0GJ60_9MICO</name>
<feature type="transmembrane region" description="Helical" evidence="7">
    <location>
        <begin position="197"/>
        <end position="214"/>
    </location>
</feature>
<keyword evidence="5 7" id="KW-0811">Translocation</keyword>
<keyword evidence="3 7" id="KW-0653">Protein transport</keyword>
<evidence type="ECO:0000256" key="7">
    <source>
        <dbReference type="HAMAP-Rule" id="MF_00902"/>
    </source>
</evidence>
<proteinExistence type="inferred from homology"/>
<feature type="transmembrane region" description="Helical" evidence="7">
    <location>
        <begin position="158"/>
        <end position="185"/>
    </location>
</feature>
<comment type="subunit">
    <text evidence="7">The Tat system comprises two distinct complexes: a TatABC complex, containing multiple copies of TatA, TatB and TatC subunits, and a separate TatA complex, containing only TatA subunits. Substrates initially bind to the TatABC complex, which probably triggers association of the separate TatA complex to form the active translocon.</text>
</comment>
<accession>A0ABW0GJ60</accession>
<dbReference type="InterPro" id="IPR002033">
    <property type="entry name" value="TatC"/>
</dbReference>
<sequence length="311" mass="33653">MLRRARNPEGRMPLRAHLVELRNRLVVAGIAVVAMGVVGWVVYPTLVEELVRPIVVAAEANDQPIDLRFASPTEAFDVRVKMSLWIGVIGSSPVWIYQLWAFITPGLTRKERWYSVGFLAASVPLFLAGVTLAWFVLPNAFIFLTSLNPEQVGSFFDFSLYVAFVTRVALFFGVAFLLPVVLVALNLAGLVEGRTLLRGWRFAVVVTLVFAAIASPTPDIWVMFTLTGPMLALYLLAVGIASVVDWRRARRSGTRGLDDEEASAIEDADGVEAATGLGEAPGIEHASALDDPPPLGAADGRGGDVHRADAT</sequence>
<evidence type="ECO:0000256" key="1">
    <source>
        <dbReference type="ARBA" id="ARBA00004141"/>
    </source>
</evidence>
<dbReference type="RefSeq" id="WP_340268909.1">
    <property type="nucleotide sequence ID" value="NZ_JBBEOG010000003.1"/>
</dbReference>
<comment type="subcellular location">
    <subcellularLocation>
        <location evidence="7">Cell membrane</location>
        <topology evidence="7">Multi-pass membrane protein</topology>
    </subcellularLocation>
    <subcellularLocation>
        <location evidence="1">Membrane</location>
        <topology evidence="1">Multi-pass membrane protein</topology>
    </subcellularLocation>
</comment>
<organism evidence="9 10">
    <name type="scientific">Aquipuribacter nitratireducens</name>
    <dbReference type="NCBI Taxonomy" id="650104"/>
    <lineage>
        <taxon>Bacteria</taxon>
        <taxon>Bacillati</taxon>
        <taxon>Actinomycetota</taxon>
        <taxon>Actinomycetes</taxon>
        <taxon>Micrococcales</taxon>
        <taxon>Intrasporangiaceae</taxon>
        <taxon>Aquipuribacter</taxon>
    </lineage>
</organism>
<dbReference type="NCBIfam" id="TIGR00945">
    <property type="entry name" value="tatC"/>
    <property type="match status" value="1"/>
</dbReference>
<keyword evidence="4 7" id="KW-1133">Transmembrane helix</keyword>
<feature type="transmembrane region" description="Helical" evidence="7">
    <location>
        <begin position="82"/>
        <end position="103"/>
    </location>
</feature>
<gene>
    <name evidence="7 9" type="primary">tatC</name>
    <name evidence="9" type="ORF">ACFPJ6_02640</name>
</gene>
<dbReference type="Pfam" id="PF00902">
    <property type="entry name" value="TatC"/>
    <property type="match status" value="1"/>
</dbReference>
<dbReference type="PANTHER" id="PTHR30371:SF0">
    <property type="entry name" value="SEC-INDEPENDENT PROTEIN TRANSLOCASE PROTEIN TATC, CHLOROPLASTIC-RELATED"/>
    <property type="match status" value="1"/>
</dbReference>
<feature type="transmembrane region" description="Helical" evidence="7">
    <location>
        <begin position="115"/>
        <end position="138"/>
    </location>
</feature>